<feature type="binding site" evidence="12">
    <location>
        <position position="164"/>
    </location>
    <ligand>
        <name>Mg(2+)</name>
        <dbReference type="ChEBI" id="CHEBI:18420"/>
    </ligand>
</feature>
<feature type="binding site" evidence="10">
    <location>
        <position position="475"/>
    </location>
    <ligand>
        <name>substrate</name>
    </ligand>
</feature>
<dbReference type="InterPro" id="IPR033247">
    <property type="entry name" value="Transketolase_fam"/>
</dbReference>
<feature type="binding site" evidence="11">
    <location>
        <position position="443"/>
    </location>
    <ligand>
        <name>thiamine diphosphate</name>
        <dbReference type="ChEBI" id="CHEBI:58937"/>
    </ligand>
</feature>
<feature type="active site" description="Proton donor" evidence="9">
    <location>
        <position position="417"/>
    </location>
</feature>
<dbReference type="FunFam" id="3.40.50.970:FF:000004">
    <property type="entry name" value="Transketolase"/>
    <property type="match status" value="1"/>
</dbReference>
<evidence type="ECO:0000256" key="14">
    <source>
        <dbReference type="SAM" id="MobiDB-lite"/>
    </source>
</evidence>
<evidence type="ECO:0000256" key="1">
    <source>
        <dbReference type="ARBA" id="ARBA00007131"/>
    </source>
</evidence>
<feature type="binding site" evidence="10">
    <location>
        <position position="467"/>
    </location>
    <ligand>
        <name>substrate</name>
    </ligand>
</feature>
<dbReference type="SUPFAM" id="SSF52518">
    <property type="entry name" value="Thiamin diphosphate-binding fold (THDP-binding)"/>
    <property type="match status" value="2"/>
</dbReference>
<dbReference type="GO" id="GO:0046872">
    <property type="term" value="F:metal ion binding"/>
    <property type="evidence" value="ECO:0007669"/>
    <property type="project" value="UniProtKB-KW"/>
</dbReference>
<dbReference type="EC" id="2.2.1.1" evidence="2 8"/>
<dbReference type="NCBIfam" id="TIGR00232">
    <property type="entry name" value="tktlase_bact"/>
    <property type="match status" value="1"/>
</dbReference>
<feature type="binding site" evidence="11">
    <location>
        <position position="165"/>
    </location>
    <ligand>
        <name>thiamine diphosphate</name>
        <dbReference type="ChEBI" id="CHEBI:58937"/>
    </ligand>
</feature>
<evidence type="ECO:0000256" key="9">
    <source>
        <dbReference type="PIRSR" id="PIRSR605478-1"/>
    </source>
</evidence>
<protein>
    <recommendedName>
        <fullName evidence="2 8">Transketolase</fullName>
        <ecNumber evidence="2 8">2.2.1.1</ecNumber>
    </recommendedName>
</protein>
<feature type="binding site" evidence="10">
    <location>
        <position position="390"/>
    </location>
    <ligand>
        <name>substrate</name>
    </ligand>
</feature>
<evidence type="ECO:0000256" key="8">
    <source>
        <dbReference type="NCBIfam" id="TIGR00232"/>
    </source>
</evidence>
<comment type="similarity">
    <text evidence="1">Belongs to the transketolase family.</text>
</comment>
<evidence type="ECO:0000256" key="13">
    <source>
        <dbReference type="PIRSR" id="PIRSR605478-5"/>
    </source>
</evidence>
<sequence>MTDTSGVDDAALARLAVNTIRFLAVDAVELAKSGHPGMPMGMADTAFVLWTRFLRYQPQDRDWPDRDRFVLSAGHGSMLLYAMLHLAGYDLPLAELERFRRLGSRTPGHPEHGHTPGVETTTGPLGQGFANGVGMAVAARMLGARFNDAAFSPVTHRVFGIVSDGDLMEGVASEAASLAGHWGLGNLIYVYDDNHVSIEGDTALAWSEDVAARFAAYGWQVQRAPFDDHDALAAALERAVADTARPSLIMVRSHIGYGAPTKQDTREAHGEPLGAAEAAGAKRALGWPESPPFLVPDSVRALFVARAAALRPGYDAWRAGREAWRARDGEAEERFAAMLERRVPADLFDRMIESAPTGAAATRAHGHVALQTAAALVPSLVGGSADLEPSTKTAIDGAPAIERDRFAGRNFHFGIREHAMAAIANGMALHGGFIPYGSSFLIFTDYARPALRLSALMHVQTIWVFTHDSVFLGEDGPTHQSIEQLTTLRAIPNFLVVRPADGLETAAAWAIALERRDGPTLIALTRQTLPALERPAGFDPREMRRGGYVLRESAGANAITLIATGSEVALAVEAAQRLEAQGVAARVVSMPAPQRVLEQEPAWRDRLLPPGGRRVSIEAGATDYWWRFCGAGDLRIGIDRFGASAPLAELQAYFGFTPDAIAERIRRWVG</sequence>
<dbReference type="AlphaFoldDB" id="A0A9D6QK39"/>
<feature type="binding site" evidence="10">
    <location>
        <position position="479"/>
    </location>
    <ligand>
        <name>substrate</name>
    </ligand>
</feature>
<feature type="binding site" evidence="12">
    <location>
        <position position="194"/>
    </location>
    <ligand>
        <name>Mg(2+)</name>
        <dbReference type="ChEBI" id="CHEBI:18420"/>
    </ligand>
</feature>
<feature type="binding site" evidence="12">
    <location>
        <position position="196"/>
    </location>
    <ligand>
        <name>Mg(2+)</name>
        <dbReference type="ChEBI" id="CHEBI:18420"/>
    </ligand>
</feature>
<dbReference type="InterPro" id="IPR055152">
    <property type="entry name" value="Transketolase-like_C_2"/>
</dbReference>
<evidence type="ECO:0000259" key="15">
    <source>
        <dbReference type="SMART" id="SM00861"/>
    </source>
</evidence>
<evidence type="ECO:0000256" key="6">
    <source>
        <dbReference type="ARBA" id="ARBA00023052"/>
    </source>
</evidence>
<dbReference type="GO" id="GO:0004802">
    <property type="term" value="F:transketolase activity"/>
    <property type="evidence" value="ECO:0007669"/>
    <property type="project" value="UniProtKB-UniRule"/>
</dbReference>
<evidence type="ECO:0000313" key="16">
    <source>
        <dbReference type="EMBL" id="MBI3539811.1"/>
    </source>
</evidence>
<dbReference type="GO" id="GO:0006098">
    <property type="term" value="P:pentose-phosphate shunt"/>
    <property type="evidence" value="ECO:0007669"/>
    <property type="project" value="TreeGrafter"/>
</dbReference>
<dbReference type="Pfam" id="PF22613">
    <property type="entry name" value="Transketolase_C_1"/>
    <property type="match status" value="1"/>
</dbReference>
<dbReference type="FunFam" id="3.40.50.970:FF:000003">
    <property type="entry name" value="Transketolase"/>
    <property type="match status" value="1"/>
</dbReference>
<keyword evidence="6 11" id="KW-0786">Thiamine pyrophosphate</keyword>
<evidence type="ECO:0000256" key="12">
    <source>
        <dbReference type="PIRSR" id="PIRSR605478-4"/>
    </source>
</evidence>
<dbReference type="EMBL" id="JACQAY010000193">
    <property type="protein sequence ID" value="MBI3539811.1"/>
    <property type="molecule type" value="Genomic_DNA"/>
</dbReference>
<dbReference type="InterPro" id="IPR029061">
    <property type="entry name" value="THDP-binding"/>
</dbReference>
<dbReference type="Pfam" id="PF02779">
    <property type="entry name" value="Transket_pyr"/>
    <property type="match status" value="1"/>
</dbReference>
<dbReference type="SUPFAM" id="SSF52922">
    <property type="entry name" value="TK C-terminal domain-like"/>
    <property type="match status" value="1"/>
</dbReference>
<feature type="binding site" evidence="11">
    <location>
        <begin position="123"/>
        <end position="125"/>
    </location>
    <ligand>
        <name>thiamine diphosphate</name>
        <dbReference type="ChEBI" id="CHEBI:58937"/>
    </ligand>
</feature>
<comment type="cofactor">
    <cofactor evidence="11">
        <name>thiamine diphosphate</name>
        <dbReference type="ChEBI" id="CHEBI:58937"/>
    </cofactor>
    <text evidence="11">Binds 1 thiamine pyrophosphate per subunit. During the reaction, the substrate forms a covalent intermediate with the cofactor.</text>
</comment>
<dbReference type="GO" id="GO:0005829">
    <property type="term" value="C:cytosol"/>
    <property type="evidence" value="ECO:0007669"/>
    <property type="project" value="TreeGrafter"/>
</dbReference>
<dbReference type="Pfam" id="PF00456">
    <property type="entry name" value="Transketolase_N"/>
    <property type="match status" value="1"/>
</dbReference>
<evidence type="ECO:0000256" key="3">
    <source>
        <dbReference type="ARBA" id="ARBA00022679"/>
    </source>
</evidence>
<evidence type="ECO:0000256" key="11">
    <source>
        <dbReference type="PIRSR" id="PIRSR605478-3"/>
    </source>
</evidence>
<feature type="site" description="Important for catalytic activity" evidence="13">
    <location>
        <position position="35"/>
    </location>
</feature>
<comment type="cofactor">
    <cofactor evidence="12">
        <name>Mg(2+)</name>
        <dbReference type="ChEBI" id="CHEBI:18420"/>
    </cofactor>
    <text evidence="12">Binds 1 Mg(2+) ion per subunit. Can also utilize other divalent metal cations, such as Ca(2+), Mn(2+) and Co(2+).</text>
</comment>
<feature type="site" description="Important for catalytic activity" evidence="13">
    <location>
        <position position="269"/>
    </location>
</feature>
<comment type="catalytic activity">
    <reaction evidence="7">
        <text>D-sedoheptulose 7-phosphate + D-glyceraldehyde 3-phosphate = aldehydo-D-ribose 5-phosphate + D-xylulose 5-phosphate</text>
        <dbReference type="Rhea" id="RHEA:10508"/>
        <dbReference type="ChEBI" id="CHEBI:57483"/>
        <dbReference type="ChEBI" id="CHEBI:57737"/>
        <dbReference type="ChEBI" id="CHEBI:58273"/>
        <dbReference type="ChEBI" id="CHEBI:59776"/>
        <dbReference type="EC" id="2.2.1.1"/>
    </reaction>
</comment>
<evidence type="ECO:0000256" key="10">
    <source>
        <dbReference type="PIRSR" id="PIRSR605478-2"/>
    </source>
</evidence>
<dbReference type="InterPro" id="IPR005474">
    <property type="entry name" value="Transketolase_N"/>
</dbReference>
<gene>
    <name evidence="16" type="primary">tkt</name>
    <name evidence="16" type="ORF">HY076_06020</name>
</gene>
<proteinExistence type="inferred from homology"/>
<name>A0A9D6QK39_UNCEI</name>
<feature type="binding site" evidence="10">
    <location>
        <position position="269"/>
    </location>
    <ligand>
        <name>substrate</name>
    </ligand>
</feature>
<keyword evidence="4 12" id="KW-0479">Metal-binding</keyword>
<accession>A0A9D6QK39</accession>
<feature type="domain" description="Transketolase-like pyrimidine-binding" evidence="15">
    <location>
        <begin position="360"/>
        <end position="531"/>
    </location>
</feature>
<feature type="binding site" evidence="11">
    <location>
        <position position="194"/>
    </location>
    <ligand>
        <name>thiamine diphosphate</name>
        <dbReference type="ChEBI" id="CHEBI:58937"/>
    </ligand>
</feature>
<dbReference type="InterPro" id="IPR005478">
    <property type="entry name" value="Transketolase_bac-like"/>
</dbReference>
<keyword evidence="5 12" id="KW-0460">Magnesium</keyword>
<feature type="binding site" evidence="11">
    <location>
        <position position="269"/>
    </location>
    <ligand>
        <name>thiamine diphosphate</name>
        <dbReference type="ChEBI" id="CHEBI:58937"/>
    </ligand>
</feature>
<dbReference type="Gene3D" id="3.40.50.970">
    <property type="match status" value="2"/>
</dbReference>
<evidence type="ECO:0000256" key="2">
    <source>
        <dbReference type="ARBA" id="ARBA00013152"/>
    </source>
</evidence>
<feature type="binding site" evidence="10">
    <location>
        <position position="526"/>
    </location>
    <ligand>
        <name>substrate</name>
    </ligand>
</feature>
<dbReference type="PROSITE" id="PS00801">
    <property type="entry name" value="TRANSKETOLASE_1"/>
    <property type="match status" value="1"/>
</dbReference>
<feature type="binding site" evidence="11">
    <location>
        <position position="75"/>
    </location>
    <ligand>
        <name>thiamine diphosphate</name>
        <dbReference type="ChEBI" id="CHEBI:58937"/>
    </ligand>
</feature>
<keyword evidence="3 16" id="KW-0808">Transferase</keyword>
<dbReference type="Gene3D" id="3.40.50.920">
    <property type="match status" value="1"/>
</dbReference>
<evidence type="ECO:0000256" key="7">
    <source>
        <dbReference type="ARBA" id="ARBA00049473"/>
    </source>
</evidence>
<dbReference type="InterPro" id="IPR009014">
    <property type="entry name" value="Transketo_C/PFOR_II"/>
</dbReference>
<feature type="region of interest" description="Disordered" evidence="14">
    <location>
        <begin position="103"/>
        <end position="124"/>
    </location>
</feature>
<comment type="caution">
    <text evidence="16">The sequence shown here is derived from an EMBL/GenBank/DDBJ whole genome shotgun (WGS) entry which is preliminary data.</text>
</comment>
<organism evidence="16 17">
    <name type="scientific">Eiseniibacteriota bacterium</name>
    <dbReference type="NCBI Taxonomy" id="2212470"/>
    <lineage>
        <taxon>Bacteria</taxon>
        <taxon>Candidatus Eiseniibacteriota</taxon>
    </lineage>
</organism>
<dbReference type="CDD" id="cd02012">
    <property type="entry name" value="TPP_TK"/>
    <property type="match status" value="1"/>
</dbReference>
<dbReference type="InterPro" id="IPR005475">
    <property type="entry name" value="Transketolase-like_Pyr-bd"/>
</dbReference>
<dbReference type="SMART" id="SM00861">
    <property type="entry name" value="Transket_pyr"/>
    <property type="match status" value="1"/>
</dbReference>
<feature type="binding site" evidence="10">
    <location>
        <position position="363"/>
    </location>
    <ligand>
        <name>substrate</name>
    </ligand>
</feature>
<dbReference type="Proteomes" id="UP000807850">
    <property type="component" value="Unassembled WGS sequence"/>
</dbReference>
<evidence type="ECO:0000256" key="4">
    <source>
        <dbReference type="ARBA" id="ARBA00022723"/>
    </source>
</evidence>
<dbReference type="InterPro" id="IPR049557">
    <property type="entry name" value="Transketolase_CS"/>
</dbReference>
<evidence type="ECO:0000313" key="17">
    <source>
        <dbReference type="Proteomes" id="UP000807850"/>
    </source>
</evidence>
<evidence type="ECO:0000256" key="5">
    <source>
        <dbReference type="ARBA" id="ARBA00022842"/>
    </source>
</evidence>
<feature type="binding site" evidence="10">
    <location>
        <position position="35"/>
    </location>
    <ligand>
        <name>substrate</name>
    </ligand>
</feature>
<dbReference type="CDD" id="cd07033">
    <property type="entry name" value="TPP_PYR_DXS_TK_like"/>
    <property type="match status" value="1"/>
</dbReference>
<dbReference type="PANTHER" id="PTHR43522">
    <property type="entry name" value="TRANSKETOLASE"/>
    <property type="match status" value="1"/>
</dbReference>
<dbReference type="PANTHER" id="PTHR43522:SF2">
    <property type="entry name" value="TRANSKETOLASE 1-RELATED"/>
    <property type="match status" value="1"/>
</dbReference>
<reference evidence="16" key="1">
    <citation type="submission" date="2020-07" db="EMBL/GenBank/DDBJ databases">
        <title>Huge and variable diversity of episymbiotic CPR bacteria and DPANN archaea in groundwater ecosystems.</title>
        <authorList>
            <person name="He C.Y."/>
            <person name="Keren R."/>
            <person name="Whittaker M."/>
            <person name="Farag I.F."/>
            <person name="Doudna J."/>
            <person name="Cate J.H.D."/>
            <person name="Banfield J.F."/>
        </authorList>
    </citation>
    <scope>NUCLEOTIDE SEQUENCE</scope>
    <source>
        <strain evidence="16">NC_groundwater_928_Pr1_S-0.2um_72_17</strain>
    </source>
</reference>